<evidence type="ECO:0000256" key="3">
    <source>
        <dbReference type="ARBA" id="ARBA00023125"/>
    </source>
</evidence>
<dbReference type="AlphaFoldDB" id="A0A6I2UV91"/>
<dbReference type="GO" id="GO:0003677">
    <property type="term" value="F:DNA binding"/>
    <property type="evidence" value="ECO:0007669"/>
    <property type="project" value="UniProtKB-KW"/>
</dbReference>
<dbReference type="PANTHER" id="PTHR30419:SF28">
    <property type="entry name" value="HTH-TYPE TRANSCRIPTIONAL REGULATOR BSDA"/>
    <property type="match status" value="1"/>
</dbReference>
<dbReference type="Proteomes" id="UP000430222">
    <property type="component" value="Unassembled WGS sequence"/>
</dbReference>
<dbReference type="PRINTS" id="PR00039">
    <property type="entry name" value="HTHLYSR"/>
</dbReference>
<feature type="domain" description="HTH lysR-type" evidence="5">
    <location>
        <begin position="1"/>
        <end position="58"/>
    </location>
</feature>
<dbReference type="InterPro" id="IPR036388">
    <property type="entry name" value="WH-like_DNA-bd_sf"/>
</dbReference>
<dbReference type="InterPro" id="IPR050950">
    <property type="entry name" value="HTH-type_LysR_regulators"/>
</dbReference>
<dbReference type="GO" id="GO:0005829">
    <property type="term" value="C:cytosol"/>
    <property type="evidence" value="ECO:0007669"/>
    <property type="project" value="TreeGrafter"/>
</dbReference>
<dbReference type="Gene3D" id="3.40.190.290">
    <property type="match status" value="1"/>
</dbReference>
<dbReference type="FunFam" id="1.10.10.10:FF:000001">
    <property type="entry name" value="LysR family transcriptional regulator"/>
    <property type="match status" value="1"/>
</dbReference>
<evidence type="ECO:0000313" key="7">
    <source>
        <dbReference type="Proteomes" id="UP000430222"/>
    </source>
</evidence>
<evidence type="ECO:0000313" key="6">
    <source>
        <dbReference type="EMBL" id="MSV25127.1"/>
    </source>
</evidence>
<dbReference type="PANTHER" id="PTHR30419">
    <property type="entry name" value="HTH-TYPE TRANSCRIPTIONAL REGULATOR YBHD"/>
    <property type="match status" value="1"/>
</dbReference>
<sequence>MELTQLKYFQALARCRNFTQAAKSIAVSQSALSRSIAKLEDELSVSLFERHGKETSLTDMGEKFLFHVDRALREMDVARQELRMESGGEGSVSVSFLHSLGDTYLPLILSRFHARYPHVVIRLNQQNSTIMSRQIEDGDTDICLCSMLNEADIAWMFLWSEELFLVVPEDHPLVHKNKVRLQEIDGAPFITLKPEYNLRQQVNQLLDLAESHPQVIFEGDEVHNLISLVAARLGVSLLPHIPCTEQMGVRYIPVSFPVCRRAVGIAWNTRRPLTPAAVCFQQFTINYFRQHQDSRLS</sequence>
<keyword evidence="7" id="KW-1185">Reference proteome</keyword>
<name>A0A6I2UV91_9FIRM</name>
<dbReference type="SUPFAM" id="SSF46785">
    <property type="entry name" value="Winged helix' DNA-binding domain"/>
    <property type="match status" value="1"/>
</dbReference>
<dbReference type="InterPro" id="IPR036390">
    <property type="entry name" value="WH_DNA-bd_sf"/>
</dbReference>
<dbReference type="SUPFAM" id="SSF53850">
    <property type="entry name" value="Periplasmic binding protein-like II"/>
    <property type="match status" value="1"/>
</dbReference>
<evidence type="ECO:0000256" key="2">
    <source>
        <dbReference type="ARBA" id="ARBA00023015"/>
    </source>
</evidence>
<comment type="caution">
    <text evidence="6">The sequence shown here is derived from an EMBL/GenBank/DDBJ whole genome shotgun (WGS) entry which is preliminary data.</text>
</comment>
<dbReference type="InterPro" id="IPR005119">
    <property type="entry name" value="LysR_subst-bd"/>
</dbReference>
<reference evidence="6 7" key="1">
    <citation type="submission" date="2019-08" db="EMBL/GenBank/DDBJ databases">
        <title>In-depth cultivation of the pig gut microbiome towards novel bacterial diversity and tailored functional studies.</title>
        <authorList>
            <person name="Wylensek D."/>
            <person name="Hitch T.C.A."/>
            <person name="Clavel T."/>
        </authorList>
    </citation>
    <scope>NUCLEOTIDE SEQUENCE [LARGE SCALE GENOMIC DNA]</scope>
    <source>
        <strain evidence="7">WCA-380-WT-3B3</strain>
    </source>
</reference>
<dbReference type="Gene3D" id="1.10.10.10">
    <property type="entry name" value="Winged helix-like DNA-binding domain superfamily/Winged helix DNA-binding domain"/>
    <property type="match status" value="1"/>
</dbReference>
<dbReference type="RefSeq" id="WP_154620907.1">
    <property type="nucleotide sequence ID" value="NZ_CBCTNG010000006.1"/>
</dbReference>
<gene>
    <name evidence="6" type="ORF">FYJ78_08015</name>
</gene>
<keyword evidence="4" id="KW-0804">Transcription</keyword>
<comment type="similarity">
    <text evidence="1">Belongs to the LysR transcriptional regulatory family.</text>
</comment>
<dbReference type="InterPro" id="IPR000847">
    <property type="entry name" value="LysR_HTH_N"/>
</dbReference>
<dbReference type="Pfam" id="PF03466">
    <property type="entry name" value="LysR_substrate"/>
    <property type="match status" value="1"/>
</dbReference>
<dbReference type="PROSITE" id="PS50931">
    <property type="entry name" value="HTH_LYSR"/>
    <property type="match status" value="1"/>
</dbReference>
<organism evidence="6 7">
    <name type="scientific">Selenomonas montiformis</name>
    <dbReference type="NCBI Taxonomy" id="2652285"/>
    <lineage>
        <taxon>Bacteria</taxon>
        <taxon>Bacillati</taxon>
        <taxon>Bacillota</taxon>
        <taxon>Negativicutes</taxon>
        <taxon>Selenomonadales</taxon>
        <taxon>Selenomonadaceae</taxon>
        <taxon>Selenomonas</taxon>
    </lineage>
</organism>
<keyword evidence="3" id="KW-0238">DNA-binding</keyword>
<protein>
    <submittedName>
        <fullName evidence="6">LysR family transcriptional regulator</fullName>
    </submittedName>
</protein>
<keyword evidence="2" id="KW-0805">Transcription regulation</keyword>
<evidence type="ECO:0000259" key="5">
    <source>
        <dbReference type="PROSITE" id="PS50931"/>
    </source>
</evidence>
<dbReference type="GO" id="GO:0003700">
    <property type="term" value="F:DNA-binding transcription factor activity"/>
    <property type="evidence" value="ECO:0007669"/>
    <property type="project" value="InterPro"/>
</dbReference>
<dbReference type="Pfam" id="PF00126">
    <property type="entry name" value="HTH_1"/>
    <property type="match status" value="1"/>
</dbReference>
<evidence type="ECO:0000256" key="4">
    <source>
        <dbReference type="ARBA" id="ARBA00023163"/>
    </source>
</evidence>
<accession>A0A6I2UV91</accession>
<proteinExistence type="inferred from homology"/>
<dbReference type="EMBL" id="VUNL01000008">
    <property type="protein sequence ID" value="MSV25127.1"/>
    <property type="molecule type" value="Genomic_DNA"/>
</dbReference>
<evidence type="ECO:0000256" key="1">
    <source>
        <dbReference type="ARBA" id="ARBA00009437"/>
    </source>
</evidence>